<sequence>MATPTRRGAPTVAAHTSHAMRTLRMPYLLADTGVRIDGAPVRSPHAETLKRRLTHKCWPSPSGA</sequence>
<reference evidence="1 2" key="1">
    <citation type="submission" date="2020-08" db="EMBL/GenBank/DDBJ databases">
        <title>Genomic Encyclopedia of Type Strains, Phase III (KMG-III): the genomes of soil and plant-associated and newly described type strains.</title>
        <authorList>
            <person name="Whitman W."/>
        </authorList>
    </citation>
    <scope>NUCLEOTIDE SEQUENCE [LARGE SCALE GENOMIC DNA]</scope>
    <source>
        <strain evidence="1 2">SFB5A</strain>
    </source>
</reference>
<dbReference type="Proteomes" id="UP000582643">
    <property type="component" value="Unassembled WGS sequence"/>
</dbReference>
<accession>A0A7W7U360</accession>
<keyword evidence="2" id="KW-1185">Reference proteome</keyword>
<evidence type="ECO:0000313" key="2">
    <source>
        <dbReference type="Proteomes" id="UP000582643"/>
    </source>
</evidence>
<comment type="caution">
    <text evidence="1">The sequence shown here is derived from an EMBL/GenBank/DDBJ whole genome shotgun (WGS) entry which is preliminary data.</text>
</comment>
<proteinExistence type="predicted"/>
<name>A0A7W7U360_9ACTN</name>
<dbReference type="AlphaFoldDB" id="A0A7W7U360"/>
<evidence type="ECO:0000313" key="1">
    <source>
        <dbReference type="EMBL" id="MBB4983801.1"/>
    </source>
</evidence>
<organism evidence="1 2">
    <name type="scientific">Streptomyces nymphaeiformis</name>
    <dbReference type="NCBI Taxonomy" id="2663842"/>
    <lineage>
        <taxon>Bacteria</taxon>
        <taxon>Bacillati</taxon>
        <taxon>Actinomycetota</taxon>
        <taxon>Actinomycetes</taxon>
        <taxon>Kitasatosporales</taxon>
        <taxon>Streptomycetaceae</taxon>
        <taxon>Streptomyces</taxon>
    </lineage>
</organism>
<dbReference type="RefSeq" id="WP_147321163.1">
    <property type="nucleotide sequence ID" value="NZ_JACHJY010000007.1"/>
</dbReference>
<dbReference type="EMBL" id="JACHJY010000007">
    <property type="protein sequence ID" value="MBB4983801.1"/>
    <property type="molecule type" value="Genomic_DNA"/>
</dbReference>
<protein>
    <submittedName>
        <fullName evidence="1">Uncharacterized protein</fullName>
    </submittedName>
</protein>
<gene>
    <name evidence="1" type="ORF">GGE06_004747</name>
</gene>